<organism evidence="1 2">
    <name type="scientific">Stentor coeruleus</name>
    <dbReference type="NCBI Taxonomy" id="5963"/>
    <lineage>
        <taxon>Eukaryota</taxon>
        <taxon>Sar</taxon>
        <taxon>Alveolata</taxon>
        <taxon>Ciliophora</taxon>
        <taxon>Postciliodesmatophora</taxon>
        <taxon>Heterotrichea</taxon>
        <taxon>Heterotrichida</taxon>
        <taxon>Stentoridae</taxon>
        <taxon>Stentor</taxon>
    </lineage>
</organism>
<protein>
    <submittedName>
        <fullName evidence="1">Uncharacterized protein</fullName>
    </submittedName>
</protein>
<comment type="caution">
    <text evidence="1">The sequence shown here is derived from an EMBL/GenBank/DDBJ whole genome shotgun (WGS) entry which is preliminary data.</text>
</comment>
<dbReference type="Proteomes" id="UP000187209">
    <property type="component" value="Unassembled WGS sequence"/>
</dbReference>
<proteinExistence type="predicted"/>
<keyword evidence="2" id="KW-1185">Reference proteome</keyword>
<gene>
    <name evidence="1" type="ORF">SteCoe_7560</name>
</gene>
<accession>A0A1R2CMG6</accession>
<dbReference type="EMBL" id="MPUH01000109">
    <property type="protein sequence ID" value="OMJ90165.1"/>
    <property type="molecule type" value="Genomic_DNA"/>
</dbReference>
<evidence type="ECO:0000313" key="2">
    <source>
        <dbReference type="Proteomes" id="UP000187209"/>
    </source>
</evidence>
<evidence type="ECO:0000313" key="1">
    <source>
        <dbReference type="EMBL" id="OMJ90165.1"/>
    </source>
</evidence>
<name>A0A1R2CMG6_9CILI</name>
<dbReference type="AlphaFoldDB" id="A0A1R2CMG6"/>
<reference evidence="1 2" key="1">
    <citation type="submission" date="2016-11" db="EMBL/GenBank/DDBJ databases">
        <title>The macronuclear genome of Stentor coeruleus: a giant cell with tiny introns.</title>
        <authorList>
            <person name="Slabodnick M."/>
            <person name="Ruby J.G."/>
            <person name="Reiff S.B."/>
            <person name="Swart E.C."/>
            <person name="Gosai S."/>
            <person name="Prabakaran S."/>
            <person name="Witkowska E."/>
            <person name="Larue G.E."/>
            <person name="Fisher S."/>
            <person name="Freeman R.M."/>
            <person name="Gunawardena J."/>
            <person name="Chu W."/>
            <person name="Stover N.A."/>
            <person name="Gregory B.D."/>
            <person name="Nowacki M."/>
            <person name="Derisi J."/>
            <person name="Roy S.W."/>
            <person name="Marshall W.F."/>
            <person name="Sood P."/>
        </authorList>
    </citation>
    <scope>NUCLEOTIDE SEQUENCE [LARGE SCALE GENOMIC DNA]</scope>
    <source>
        <strain evidence="1">WM001</strain>
    </source>
</reference>
<sequence length="556" mass="65178">METLLEDLLIGTRVRELFDNFYQDTFKVKSNEFSLLLSQIAEEFSVDLDNIEYYFESETNVLDEDDILDPYNLNWDMFKTRLKNFLNTVLGVNYDKEKYEEIEMDKIAEECFEAITELQLKQFLSEAIQRIEEKIEKTKEMDKGKSWISPFLHEYKDEIYRIFEKKIIEKGMIEGNSAKIILIQILQMIRIPIEDKDMFLFDRMVENRFKQVLKGGAIKYLSLTYSQFLMLLEEWAVKETVKQLSFTNHLENTIKEYLELNRDMEFPLLSNTLIDLITKLGIIHQNFTSKPQNQKNSLIESRLKALKEVFLFYARQMKMIGSAPTFDEITDHQNVLNISKFTKFCGDFMITNKENKDHISVQMATQAFLNGTECARAMNFSQFVLAVDKLAELYYSEQYDSRNGTSMANWGIDEKRDQFYGLLGLDNKNEYMQKAKGFGLPFSKEKAGYRLPDYDLSKNYKFKDNSQQKQKIAEWKKSKEETQSQSANHSHKLIKSPNPARLAAVKASFLQRKDRVTWDLLKNSQQSSLISKEDLSSLFTESDIKEILANSKSTYK</sequence>
<dbReference type="OrthoDB" id="321266at2759"/>